<dbReference type="Proteomes" id="UP001316803">
    <property type="component" value="Unassembled WGS sequence"/>
</dbReference>
<dbReference type="PROSITE" id="PS50089">
    <property type="entry name" value="ZF_RING_2"/>
    <property type="match status" value="1"/>
</dbReference>
<dbReference type="EMBL" id="JAKLMC020000006">
    <property type="protein sequence ID" value="KAK5955600.1"/>
    <property type="molecule type" value="Genomic_DNA"/>
</dbReference>
<feature type="region of interest" description="Disordered" evidence="5">
    <location>
        <begin position="191"/>
        <end position="321"/>
    </location>
</feature>
<accession>A0AAN8EJY8</accession>
<dbReference type="InterPro" id="IPR049627">
    <property type="entry name" value="SLX8"/>
</dbReference>
<dbReference type="PROSITE" id="PS00518">
    <property type="entry name" value="ZF_RING_1"/>
    <property type="match status" value="1"/>
</dbReference>
<feature type="region of interest" description="Disordered" evidence="5">
    <location>
        <begin position="97"/>
        <end position="141"/>
    </location>
</feature>
<dbReference type="GO" id="GO:0061630">
    <property type="term" value="F:ubiquitin protein ligase activity"/>
    <property type="evidence" value="ECO:0007669"/>
    <property type="project" value="InterPro"/>
</dbReference>
<dbReference type="AlphaFoldDB" id="A0AAN8EJY8"/>
<dbReference type="SUPFAM" id="SSF57850">
    <property type="entry name" value="RING/U-box"/>
    <property type="match status" value="1"/>
</dbReference>
<feature type="compositionally biased region" description="Basic and acidic residues" evidence="5">
    <location>
        <begin position="206"/>
        <end position="272"/>
    </location>
</feature>
<dbReference type="SMART" id="SM00184">
    <property type="entry name" value="RING"/>
    <property type="match status" value="1"/>
</dbReference>
<protein>
    <recommendedName>
        <fullName evidence="6">RING-type domain-containing protein</fullName>
    </recommendedName>
</protein>
<dbReference type="GO" id="GO:0033768">
    <property type="term" value="C:SUMO-targeted ubiquitin ligase complex"/>
    <property type="evidence" value="ECO:0007669"/>
    <property type="project" value="TreeGrafter"/>
</dbReference>
<evidence type="ECO:0000256" key="2">
    <source>
        <dbReference type="ARBA" id="ARBA00022771"/>
    </source>
</evidence>
<organism evidence="7 8">
    <name type="scientific">Knufia fluminis</name>
    <dbReference type="NCBI Taxonomy" id="191047"/>
    <lineage>
        <taxon>Eukaryota</taxon>
        <taxon>Fungi</taxon>
        <taxon>Dikarya</taxon>
        <taxon>Ascomycota</taxon>
        <taxon>Pezizomycotina</taxon>
        <taxon>Eurotiomycetes</taxon>
        <taxon>Chaetothyriomycetidae</taxon>
        <taxon>Chaetothyriales</taxon>
        <taxon>Trichomeriaceae</taxon>
        <taxon>Knufia</taxon>
    </lineage>
</organism>
<evidence type="ECO:0000313" key="8">
    <source>
        <dbReference type="Proteomes" id="UP001316803"/>
    </source>
</evidence>
<evidence type="ECO:0000259" key="6">
    <source>
        <dbReference type="PROSITE" id="PS50089"/>
    </source>
</evidence>
<feature type="compositionally biased region" description="Polar residues" evidence="5">
    <location>
        <begin position="106"/>
        <end position="132"/>
    </location>
</feature>
<reference evidence="7 8" key="1">
    <citation type="submission" date="2022-12" db="EMBL/GenBank/DDBJ databases">
        <title>Genomic features and morphological characterization of a novel Knufia sp. strain isolated from spacecraft assembly facility.</title>
        <authorList>
            <person name="Teixeira M."/>
            <person name="Chander A.M."/>
            <person name="Stajich J.E."/>
            <person name="Venkateswaran K."/>
        </authorList>
    </citation>
    <scope>NUCLEOTIDE SEQUENCE [LARGE SCALE GENOMIC DNA]</scope>
    <source>
        <strain evidence="7 8">FJI-L2-BK-P2</strain>
    </source>
</reference>
<dbReference type="InterPro" id="IPR013083">
    <property type="entry name" value="Znf_RING/FYVE/PHD"/>
</dbReference>
<keyword evidence="3" id="KW-0862">Zinc</keyword>
<dbReference type="InterPro" id="IPR001841">
    <property type="entry name" value="Znf_RING"/>
</dbReference>
<feature type="compositionally biased region" description="Acidic residues" evidence="5">
    <location>
        <begin position="511"/>
        <end position="520"/>
    </location>
</feature>
<keyword evidence="2 4" id="KW-0863">Zinc-finger</keyword>
<dbReference type="PANTHER" id="PTHR47094">
    <property type="entry name" value="ELFLESS, ISOFORM B"/>
    <property type="match status" value="1"/>
</dbReference>
<feature type="domain" description="RING-type" evidence="6">
    <location>
        <begin position="364"/>
        <end position="417"/>
    </location>
</feature>
<evidence type="ECO:0000256" key="3">
    <source>
        <dbReference type="ARBA" id="ARBA00022833"/>
    </source>
</evidence>
<name>A0AAN8EJY8_9EURO</name>
<dbReference type="Pfam" id="PF13923">
    <property type="entry name" value="zf-C3HC4_2"/>
    <property type="match status" value="1"/>
</dbReference>
<evidence type="ECO:0000256" key="1">
    <source>
        <dbReference type="ARBA" id="ARBA00022723"/>
    </source>
</evidence>
<comment type="caution">
    <text evidence="7">The sequence shown here is derived from an EMBL/GenBank/DDBJ whole genome shotgun (WGS) entry which is preliminary data.</text>
</comment>
<sequence length="520" mass="57696">MSNNLYTSWPEDYVEGLNDPFSRPSGPLLLRPIPGAARLLPPPQPARTTFTPQLSLPSRDPEPETSPPINYRETLRDVEEALHNADMALRNAREAFRSAGGGGGAPSQNNVVDLTNVSSDGSTEDNFMTQTRHPQDTSRGRSTIRAANSFNEPAFGPHSSSIAALNSNHRGTGFTPVASFRDFLEPNFNYQPIGPPIPGPPIAHTRRPDLNTSRADETAVRRQAQARRDWERVERRNRQRAEQQARLEAQERERAQRQEAETRIAGDTAERRQRSRRSSNASDAPSISDLSESSLGSSSVDQRDTADPTNETMNPIDLTTVDDSNTLTALLAKEQQDAINAQNKVQQTTTPSGNTPTALSGYKCAICMDSPTHATTTICGHLFCHRCIMDSLKWSEQLRRDEIGPGRRTQGLCPVCRKPLLSKEVSTNARSTGGLVGLEIKKMKRKDFESRKERKEFFEKIEEKGKQRARTEDVVDLDAIKGESEEEKKIKPLGKGLRKRKRGETARSSVDDDDSLFGSP</sequence>
<keyword evidence="8" id="KW-1185">Reference proteome</keyword>
<dbReference type="PANTHER" id="PTHR47094:SF1">
    <property type="entry name" value="RING-TYPE E3 UBIQUITIN TRANSFERASE"/>
    <property type="match status" value="1"/>
</dbReference>
<keyword evidence="1" id="KW-0479">Metal-binding</keyword>
<evidence type="ECO:0000256" key="4">
    <source>
        <dbReference type="PROSITE-ProRule" id="PRU00175"/>
    </source>
</evidence>
<dbReference type="GO" id="GO:0008270">
    <property type="term" value="F:zinc ion binding"/>
    <property type="evidence" value="ECO:0007669"/>
    <property type="project" value="UniProtKB-KW"/>
</dbReference>
<gene>
    <name evidence="7" type="ORF">OHC33_003241</name>
</gene>
<dbReference type="GO" id="GO:0006511">
    <property type="term" value="P:ubiquitin-dependent protein catabolic process"/>
    <property type="evidence" value="ECO:0007669"/>
    <property type="project" value="TreeGrafter"/>
</dbReference>
<dbReference type="Gene3D" id="3.30.40.10">
    <property type="entry name" value="Zinc/RING finger domain, C3HC4 (zinc finger)"/>
    <property type="match status" value="1"/>
</dbReference>
<dbReference type="InterPro" id="IPR017907">
    <property type="entry name" value="Znf_RING_CS"/>
</dbReference>
<proteinExistence type="predicted"/>
<evidence type="ECO:0000256" key="5">
    <source>
        <dbReference type="SAM" id="MobiDB-lite"/>
    </source>
</evidence>
<feature type="region of interest" description="Disordered" evidence="5">
    <location>
        <begin position="33"/>
        <end position="69"/>
    </location>
</feature>
<dbReference type="GO" id="GO:0032183">
    <property type="term" value="F:SUMO binding"/>
    <property type="evidence" value="ECO:0007669"/>
    <property type="project" value="TreeGrafter"/>
</dbReference>
<feature type="region of interest" description="Disordered" evidence="5">
    <location>
        <begin position="485"/>
        <end position="520"/>
    </location>
</feature>
<evidence type="ECO:0000313" key="7">
    <source>
        <dbReference type="EMBL" id="KAK5955600.1"/>
    </source>
</evidence>
<feature type="compositionally biased region" description="Low complexity" evidence="5">
    <location>
        <begin position="278"/>
        <end position="299"/>
    </location>
</feature>
<dbReference type="GO" id="GO:0140082">
    <property type="term" value="F:SUMO-ubiquitin ligase activity"/>
    <property type="evidence" value="ECO:0007669"/>
    <property type="project" value="TreeGrafter"/>
</dbReference>